<proteinExistence type="predicted"/>
<name>A0A4R8WBZ5_9MICO</name>
<evidence type="ECO:0000313" key="1">
    <source>
        <dbReference type="EMBL" id="TFC06756.1"/>
    </source>
</evidence>
<comment type="caution">
    <text evidence="1">The sequence shown here is derived from an EMBL/GenBank/DDBJ whole genome shotgun (WGS) entry which is preliminary data.</text>
</comment>
<protein>
    <submittedName>
        <fullName evidence="1">Uncharacterized protein</fullName>
    </submittedName>
</protein>
<evidence type="ECO:0000313" key="2">
    <source>
        <dbReference type="Proteomes" id="UP000297643"/>
    </source>
</evidence>
<dbReference type="Proteomes" id="UP000297643">
    <property type="component" value="Unassembled WGS sequence"/>
</dbReference>
<keyword evidence="2" id="KW-1185">Reference proteome</keyword>
<dbReference type="AlphaFoldDB" id="A0A4R8WBZ5"/>
<reference evidence="1 2" key="1">
    <citation type="submission" date="2019-03" db="EMBL/GenBank/DDBJ databases">
        <title>Genomics of glacier-inhabiting Cryobacterium strains.</title>
        <authorList>
            <person name="Liu Q."/>
            <person name="Xin Y.-H."/>
        </authorList>
    </citation>
    <scope>NUCLEOTIDE SEQUENCE [LARGE SCALE GENOMIC DNA]</scope>
    <source>
        <strain evidence="1 2">RHLT2-21</strain>
    </source>
</reference>
<accession>A0A4R8WBZ5</accession>
<organism evidence="1 2">
    <name type="scientific">Cryobacterium mannosilyticum</name>
    <dbReference type="NCBI Taxonomy" id="1259190"/>
    <lineage>
        <taxon>Bacteria</taxon>
        <taxon>Bacillati</taxon>
        <taxon>Actinomycetota</taxon>
        <taxon>Actinomycetes</taxon>
        <taxon>Micrococcales</taxon>
        <taxon>Microbacteriaceae</taxon>
        <taxon>Cryobacterium</taxon>
    </lineage>
</organism>
<gene>
    <name evidence="1" type="ORF">E3O32_03325</name>
</gene>
<sequence length="276" mass="29876">MSELKPTAAGKRSRGRSPAYPAIGLEKAVQRVRLLWLKDKQYSVPVSTVAPIWGYASLNGPAALTVSALVKFGLVDSEGSKDDRTIAVTDLAVQILNHPSSDARREYLKEAALLPPIHVEMWDLYGVHLPSDANLLWKLVRERGFTDTGAKEFIREYRETIAFAELGVDDASEADLEEPLDDVVEMVDVAVPEALLSPTRPGLGVIAGFTTPVTLVDPNSATPLIQNYPIPIALQGRPPVIVSGAFPLSDAEWAQFTAVLEAMRPVLVQTAGNRSA</sequence>
<dbReference type="EMBL" id="SOFM01000009">
    <property type="protein sequence ID" value="TFC06756.1"/>
    <property type="molecule type" value="Genomic_DNA"/>
</dbReference>
<dbReference type="RefSeq" id="WP_134507006.1">
    <property type="nucleotide sequence ID" value="NZ_SOFM01000009.1"/>
</dbReference>